<evidence type="ECO:0000259" key="5">
    <source>
        <dbReference type="Pfam" id="PF05378"/>
    </source>
</evidence>
<dbReference type="Pfam" id="PF02538">
    <property type="entry name" value="Hydantoinase_B"/>
    <property type="match status" value="1"/>
</dbReference>
<dbReference type="PANTHER" id="PTHR11365:SF2">
    <property type="entry name" value="5-OXOPROLINASE"/>
    <property type="match status" value="1"/>
</dbReference>
<dbReference type="Pfam" id="PF01968">
    <property type="entry name" value="Hydantoinase_A"/>
    <property type="match status" value="1"/>
</dbReference>
<evidence type="ECO:0000313" key="7">
    <source>
        <dbReference type="EMBL" id="ORX55169.1"/>
    </source>
</evidence>
<gene>
    <name evidence="7" type="ORF">DM01DRAFT_1321549</name>
</gene>
<proteinExistence type="inferred from homology"/>
<dbReference type="InterPro" id="IPR002821">
    <property type="entry name" value="Hydantoinase_A"/>
</dbReference>
<evidence type="ECO:0000259" key="4">
    <source>
        <dbReference type="Pfam" id="PF02538"/>
    </source>
</evidence>
<dbReference type="InterPro" id="IPR003692">
    <property type="entry name" value="Hydantoinase_B"/>
</dbReference>
<evidence type="ECO:0000259" key="6">
    <source>
        <dbReference type="Pfam" id="PF19278"/>
    </source>
</evidence>
<dbReference type="STRING" id="101127.A0A1X2GJH0"/>
<dbReference type="Proteomes" id="UP000242146">
    <property type="component" value="Unassembled WGS sequence"/>
</dbReference>
<dbReference type="EMBL" id="MCGT01000012">
    <property type="protein sequence ID" value="ORX55169.1"/>
    <property type="molecule type" value="Genomic_DNA"/>
</dbReference>
<dbReference type="InterPro" id="IPR008040">
    <property type="entry name" value="Hydant_A_N"/>
</dbReference>
<evidence type="ECO:0000259" key="3">
    <source>
        <dbReference type="Pfam" id="PF01968"/>
    </source>
</evidence>
<keyword evidence="2" id="KW-0175">Coiled coil</keyword>
<evidence type="ECO:0008006" key="9">
    <source>
        <dbReference type="Google" id="ProtNLM"/>
    </source>
</evidence>
<comment type="caution">
    <text evidence="7">The sequence shown here is derived from an EMBL/GenBank/DDBJ whole genome shotgun (WGS) entry which is preliminary data.</text>
</comment>
<dbReference type="InterPro" id="IPR045079">
    <property type="entry name" value="Oxoprolinase-like"/>
</dbReference>
<feature type="domain" description="Hydantoinase B/oxoprolinase" evidence="4">
    <location>
        <begin position="750"/>
        <end position="1280"/>
    </location>
</feature>
<dbReference type="GO" id="GO:0017168">
    <property type="term" value="F:5-oxoprolinase (ATP-hydrolyzing) activity"/>
    <property type="evidence" value="ECO:0007669"/>
    <property type="project" value="TreeGrafter"/>
</dbReference>
<dbReference type="Pfam" id="PF19278">
    <property type="entry name" value="Hydant_A_C"/>
    <property type="match status" value="1"/>
</dbReference>
<dbReference type="InterPro" id="IPR049517">
    <property type="entry name" value="ACX-like_C"/>
</dbReference>
<dbReference type="Pfam" id="PF05378">
    <property type="entry name" value="Hydant_A_N"/>
    <property type="match status" value="1"/>
</dbReference>
<dbReference type="GO" id="GO:0006749">
    <property type="term" value="P:glutathione metabolic process"/>
    <property type="evidence" value="ECO:0007669"/>
    <property type="project" value="TreeGrafter"/>
</dbReference>
<evidence type="ECO:0000256" key="1">
    <source>
        <dbReference type="ARBA" id="ARBA00010403"/>
    </source>
</evidence>
<name>A0A1X2GJH0_9FUNG</name>
<sequence>MTLDYKLLINIDRGGTFTDCIGFHGTPGEPNYQEFVVKLLSVDPANYKDAPTEGIRRILEMATKQSLPRDQPVPTTDIECVRMGTTVATNALLERKGELCALVITKGYKDLLNIGNQSRPKIFDLSISKPDVLHDAVIEIDERVALLNSAASSEPVDPSTLSSDECRLGVSGDWVRILKTPDVSAIKLQLQSLFDQGFRSIAVCLMHSYTFPDHERVVGDLAKDIGFSHISLSHEIMPMIKMVPRGNSSTADAYLTPCIQTYIQGFVQGFDDGFTNGRTKLQFMQSDGGLVPVDRFSGFRAILSGPAGGVVGYALTSFDGESASLGFDMGGTSTDVSRFDGHFEHVFETTTAGVTIQAPQLDINTVAAGGGSILSFRNGMFVVGPESASAHPGPACYRKGGPLAVSDANLFLGRLLPDYFPRIFGPHENEPLDVDIVQEKFDQLAKDINQATGETKSLDEIVYGFIKVANETMCRPIRALTEAKGHDTSNHTLAVFGGAGGQHACGIAKNLGISKIILHRHSSILSAFGLGLADVVHEVQEPSALVLQEQSMADLQAKVSQLQQSCMEELQRQGFDASHRQTEVYLNLRYDGTDCALMTLQPTTDGVATWDFGPAFTQLYQREFGFTLTDRAILVDDIRIRGIGKTLTPPNLTPTQEITALQQPRDVDPAKERDGVTSVYFESTGRVKDVPVFLLTQLPPGSLVHGPAIIIDATATVVVEPACHALVTSQHITITVGKGEKRKVTTKLEPIQLSIFSHRFMSIAEQMGRTLQKTSISTNIKERLDFSCALFGADGGLVANAPHIPVHLGALSHAVIHQMNYYKGDLLEGDVIMTNHPAAGGSHLPDITIITPVFNNGKIVFFVASRGHHADIGGISPGSMPPHSKELYQEGAAIKSFKIVSGGQFDYEGVKRLLYDIPGSYPGCSGTRLLQDNISDLKAQIAANQKGITLVKRLIEEYSLEVVQAYMLHIRHNAEYAVRQLLKEVAKQHNGILLAHDFMDDGTRIQLKVTIDADQGNATFDFEGTGDQVYGNTNTPESVCHSAIIYCLRCLVGQDIPLNSGCLTPITIRIPERSILSPSESCAVVGGNVLTSQRIVDVVLNAFQACAASQGCCNNLTFGKGGKNEETGETLTGWGYYETIAGGSGAGPHWQGQSGVHTHMTNTRITDPEILEKRYPVLLREFSIRPESGGQGQFKGGDGVTRDIEFLEDGIQVSILSERRVFHPYGLKGGQEGACGLNLWIRHDLDGKPGVLNLSGKNSAPFKKGDRIIIQTPGGGGYGATQQAVGYQPPRQQHPVVKASGSLGAYQSMSESA</sequence>
<feature type="coiled-coil region" evidence="2">
    <location>
        <begin position="545"/>
        <end position="572"/>
    </location>
</feature>
<keyword evidence="8" id="KW-1185">Reference proteome</keyword>
<dbReference type="PANTHER" id="PTHR11365">
    <property type="entry name" value="5-OXOPROLINASE RELATED"/>
    <property type="match status" value="1"/>
</dbReference>
<feature type="domain" description="Hydantoinase A/oxoprolinase" evidence="3">
    <location>
        <begin position="245"/>
        <end position="538"/>
    </location>
</feature>
<feature type="domain" description="Acetophenone carboxylase-like C-terminal" evidence="6">
    <location>
        <begin position="550"/>
        <end position="727"/>
    </location>
</feature>
<protein>
    <recommendedName>
        <fullName evidence="9">5-oxoprolinase</fullName>
    </recommendedName>
</protein>
<dbReference type="GO" id="GO:0005829">
    <property type="term" value="C:cytosol"/>
    <property type="evidence" value="ECO:0007669"/>
    <property type="project" value="TreeGrafter"/>
</dbReference>
<evidence type="ECO:0000256" key="2">
    <source>
        <dbReference type="SAM" id="Coils"/>
    </source>
</evidence>
<reference evidence="7 8" key="1">
    <citation type="submission" date="2016-07" db="EMBL/GenBank/DDBJ databases">
        <title>Pervasive Adenine N6-methylation of Active Genes in Fungi.</title>
        <authorList>
            <consortium name="DOE Joint Genome Institute"/>
            <person name="Mondo S.J."/>
            <person name="Dannebaum R.O."/>
            <person name="Kuo R.C."/>
            <person name="Labutti K."/>
            <person name="Haridas S."/>
            <person name="Kuo A."/>
            <person name="Salamov A."/>
            <person name="Ahrendt S.R."/>
            <person name="Lipzen A."/>
            <person name="Sullivan W."/>
            <person name="Andreopoulos W.B."/>
            <person name="Clum A."/>
            <person name="Lindquist E."/>
            <person name="Daum C."/>
            <person name="Ramamoorthy G.K."/>
            <person name="Gryganskyi A."/>
            <person name="Culley D."/>
            <person name="Magnuson J.K."/>
            <person name="James T.Y."/>
            <person name="O'Malley M.A."/>
            <person name="Stajich J.E."/>
            <person name="Spatafora J.W."/>
            <person name="Visel A."/>
            <person name="Grigoriev I.V."/>
        </authorList>
    </citation>
    <scope>NUCLEOTIDE SEQUENCE [LARGE SCALE GENOMIC DNA]</scope>
    <source>
        <strain evidence="7 8">NRRL 3301</strain>
    </source>
</reference>
<feature type="domain" description="Hydantoinase/oxoprolinase N-terminal" evidence="5">
    <location>
        <begin position="9"/>
        <end position="225"/>
    </location>
</feature>
<dbReference type="OrthoDB" id="3643at2759"/>
<accession>A0A1X2GJH0</accession>
<evidence type="ECO:0000313" key="8">
    <source>
        <dbReference type="Proteomes" id="UP000242146"/>
    </source>
</evidence>
<comment type="similarity">
    <text evidence="1">Belongs to the oxoprolinase family.</text>
</comment>
<organism evidence="7 8">
    <name type="scientific">Hesseltinella vesiculosa</name>
    <dbReference type="NCBI Taxonomy" id="101127"/>
    <lineage>
        <taxon>Eukaryota</taxon>
        <taxon>Fungi</taxon>
        <taxon>Fungi incertae sedis</taxon>
        <taxon>Mucoromycota</taxon>
        <taxon>Mucoromycotina</taxon>
        <taxon>Mucoromycetes</taxon>
        <taxon>Mucorales</taxon>
        <taxon>Cunninghamellaceae</taxon>
        <taxon>Hesseltinella</taxon>
    </lineage>
</organism>